<evidence type="ECO:0000256" key="2">
    <source>
        <dbReference type="ARBA" id="ARBA00023315"/>
    </source>
</evidence>
<dbReference type="InterPro" id="IPR050832">
    <property type="entry name" value="Bact_Acetyltransf"/>
</dbReference>
<organism evidence="4 5">
    <name type="scientific">Methylobacterium komagatae</name>
    <dbReference type="NCBI Taxonomy" id="374425"/>
    <lineage>
        <taxon>Bacteria</taxon>
        <taxon>Pseudomonadati</taxon>
        <taxon>Pseudomonadota</taxon>
        <taxon>Alphaproteobacteria</taxon>
        <taxon>Hyphomicrobiales</taxon>
        <taxon>Methylobacteriaceae</taxon>
        <taxon>Methylobacterium</taxon>
    </lineage>
</organism>
<dbReference type="CDD" id="cd04301">
    <property type="entry name" value="NAT_SF"/>
    <property type="match status" value="1"/>
</dbReference>
<dbReference type="Pfam" id="PF13508">
    <property type="entry name" value="Acetyltransf_7"/>
    <property type="match status" value="1"/>
</dbReference>
<name>A0ABW2BSU5_9HYPH</name>
<gene>
    <name evidence="4" type="ORF">ACFQE0_25675</name>
</gene>
<evidence type="ECO:0000313" key="5">
    <source>
        <dbReference type="Proteomes" id="UP001596292"/>
    </source>
</evidence>
<comment type="caution">
    <text evidence="4">The sequence shown here is derived from an EMBL/GenBank/DDBJ whole genome shotgun (WGS) entry which is preliminary data.</text>
</comment>
<keyword evidence="2" id="KW-0012">Acyltransferase</keyword>
<evidence type="ECO:0000256" key="1">
    <source>
        <dbReference type="ARBA" id="ARBA00022679"/>
    </source>
</evidence>
<dbReference type="PANTHER" id="PTHR43877">
    <property type="entry name" value="AMINOALKYLPHOSPHONATE N-ACETYLTRANSFERASE-RELATED-RELATED"/>
    <property type="match status" value="1"/>
</dbReference>
<reference evidence="5" key="1">
    <citation type="journal article" date="2019" name="Int. J. Syst. Evol. Microbiol.">
        <title>The Global Catalogue of Microorganisms (GCM) 10K type strain sequencing project: providing services to taxonomists for standard genome sequencing and annotation.</title>
        <authorList>
            <consortium name="The Broad Institute Genomics Platform"/>
            <consortium name="The Broad Institute Genome Sequencing Center for Infectious Disease"/>
            <person name="Wu L."/>
            <person name="Ma J."/>
        </authorList>
    </citation>
    <scope>NUCLEOTIDE SEQUENCE [LARGE SCALE GENOMIC DNA]</scope>
    <source>
        <strain evidence="5">CCUG 48316</strain>
    </source>
</reference>
<keyword evidence="1" id="KW-0808">Transferase</keyword>
<feature type="domain" description="N-acetyltransferase" evidence="3">
    <location>
        <begin position="6"/>
        <end position="146"/>
    </location>
</feature>
<sequence>MSVERPQFRRNQSDADAIVRHLEACSDSFVPPLHGRVAIPAYADKLAQRAERFEAWEEDRLVGLVAIYCSGENDAFVSNVSVVPDAVRQGIGRRLVTDAIAHSRRCAEAMTLQVDRRAPALALYRSVGFAPEGQDGDTLTLRLDLRQDAGCCG</sequence>
<dbReference type="PROSITE" id="PS51186">
    <property type="entry name" value="GNAT"/>
    <property type="match status" value="1"/>
</dbReference>
<proteinExistence type="predicted"/>
<keyword evidence="5" id="KW-1185">Reference proteome</keyword>
<dbReference type="PANTHER" id="PTHR43877:SF2">
    <property type="entry name" value="AMINOALKYLPHOSPHONATE N-ACETYLTRANSFERASE-RELATED"/>
    <property type="match status" value="1"/>
</dbReference>
<dbReference type="Gene3D" id="3.40.630.30">
    <property type="match status" value="1"/>
</dbReference>
<protein>
    <submittedName>
        <fullName evidence="4">GNAT family N-acetyltransferase</fullName>
    </submittedName>
</protein>
<dbReference type="InterPro" id="IPR000182">
    <property type="entry name" value="GNAT_dom"/>
</dbReference>
<dbReference type="InterPro" id="IPR016181">
    <property type="entry name" value="Acyl_CoA_acyltransferase"/>
</dbReference>
<evidence type="ECO:0000313" key="4">
    <source>
        <dbReference type="EMBL" id="MFC6792645.1"/>
    </source>
</evidence>
<dbReference type="EMBL" id="JBHSWN010000001">
    <property type="protein sequence ID" value="MFC6792645.1"/>
    <property type="molecule type" value="Genomic_DNA"/>
</dbReference>
<evidence type="ECO:0000259" key="3">
    <source>
        <dbReference type="PROSITE" id="PS51186"/>
    </source>
</evidence>
<accession>A0ABW2BSU5</accession>
<dbReference type="Proteomes" id="UP001596292">
    <property type="component" value="Unassembled WGS sequence"/>
</dbReference>
<dbReference type="RefSeq" id="WP_378974770.1">
    <property type="nucleotide sequence ID" value="NZ_JBHSWN010000001.1"/>
</dbReference>
<dbReference type="SUPFAM" id="SSF55729">
    <property type="entry name" value="Acyl-CoA N-acyltransferases (Nat)"/>
    <property type="match status" value="1"/>
</dbReference>